<dbReference type="Proteomes" id="UP000429552">
    <property type="component" value="Unassembled WGS sequence"/>
</dbReference>
<dbReference type="EMBL" id="BLIP01000002">
    <property type="protein sequence ID" value="GFE25716.1"/>
    <property type="molecule type" value="Genomic_DNA"/>
</dbReference>
<reference evidence="2 4" key="2">
    <citation type="submission" date="2022-12" db="EMBL/GenBank/DDBJ databases">
        <authorList>
            <person name="Ruckert C."/>
            <person name="Busche T."/>
            <person name="Kalinowski J."/>
            <person name="Wittmann C."/>
        </authorList>
    </citation>
    <scope>NUCLEOTIDE SEQUENCE [LARGE SCALE GENOMIC DNA]</scope>
    <source>
        <strain evidence="2 4">DSM 40555</strain>
    </source>
</reference>
<gene>
    <name evidence="1" type="ORF">Sliba_61690</name>
    <name evidence="2" type="ORF">STRLI_006284</name>
</gene>
<dbReference type="Proteomes" id="UP001210609">
    <property type="component" value="Chromosome"/>
</dbReference>
<evidence type="ECO:0000313" key="3">
    <source>
        <dbReference type="Proteomes" id="UP000429552"/>
    </source>
</evidence>
<reference evidence="1 3" key="1">
    <citation type="submission" date="2019-12" db="EMBL/GenBank/DDBJ databases">
        <title>Whole genome shotgun sequence of Streptomyces libani subsp. libani NBRC 13452.</title>
        <authorList>
            <person name="Ichikawa N."/>
            <person name="Kimura A."/>
            <person name="Kitahashi Y."/>
            <person name="Komaki H."/>
            <person name="Tamura T."/>
        </authorList>
    </citation>
    <scope>NUCLEOTIDE SEQUENCE [LARGE SCALE GENOMIC DNA]</scope>
    <source>
        <strain evidence="1 3">NBRC 13452</strain>
    </source>
</reference>
<dbReference type="EMBL" id="CP114202">
    <property type="protein sequence ID" value="WAU00069.1"/>
    <property type="molecule type" value="Genomic_DNA"/>
</dbReference>
<name>A0A640TU71_STRNI</name>
<evidence type="ECO:0000313" key="2">
    <source>
        <dbReference type="EMBL" id="WAU00069.1"/>
    </source>
</evidence>
<dbReference type="RefSeq" id="WP_159489886.1">
    <property type="nucleotide sequence ID" value="NZ_BLIP01000002.1"/>
</dbReference>
<evidence type="ECO:0000313" key="4">
    <source>
        <dbReference type="Proteomes" id="UP001210609"/>
    </source>
</evidence>
<evidence type="ECO:0000313" key="1">
    <source>
        <dbReference type="EMBL" id="GFE25716.1"/>
    </source>
</evidence>
<protein>
    <submittedName>
        <fullName evidence="1">Uncharacterized protein</fullName>
    </submittedName>
</protein>
<sequence length="74" mass="8296">MPYEITVRQLLHQLQTLDPDLPAYFAINPDWPHAHRIGQIVQITGPDGAVYIAENGQEGVLPPAVRKQLNWANV</sequence>
<dbReference type="AlphaFoldDB" id="A0A640TU71"/>
<keyword evidence="4" id="KW-1185">Reference proteome</keyword>
<organism evidence="1 3">
    <name type="scientific">Streptomyces nigrescens</name>
    <dbReference type="NCBI Taxonomy" id="1920"/>
    <lineage>
        <taxon>Bacteria</taxon>
        <taxon>Bacillati</taxon>
        <taxon>Actinomycetota</taxon>
        <taxon>Actinomycetes</taxon>
        <taxon>Kitasatosporales</taxon>
        <taxon>Streptomycetaceae</taxon>
        <taxon>Streptomyces</taxon>
    </lineage>
</organism>
<accession>A0A640TU71</accession>
<proteinExistence type="predicted"/>